<feature type="domain" description="RRM" evidence="2">
    <location>
        <begin position="8"/>
        <end position="87"/>
    </location>
</feature>
<evidence type="ECO:0000256" key="1">
    <source>
        <dbReference type="PROSITE-ProRule" id="PRU00176"/>
    </source>
</evidence>
<dbReference type="SMART" id="SM00360">
    <property type="entry name" value="RRM"/>
    <property type="match status" value="1"/>
</dbReference>
<sequence length="298" mass="32398">MSSKVSGSRVHISGLQPYATEEQLGGRFGRFAQRGPAAVEISRDFKGDCDGSATIIFQTAQEAISAIQALKDVEFDGARLTMCRLDAQGGLASLSVLLSTLCRYLHRQHPLMAVPHLLRDLRRHRAQNCRTWRGRQAATVAAHQAAQLVQAQVSAIAAAEYRAEQDRACVHQADQAFQQSSDAATQAQYTLFSGLMDYCSDAFILARAAQQEAHNPTGASRPIVPTTNERALRTMEDRLNSMLAASHCCLERAQQQLQCVDGSSATSRGHDAVPGHCGHSGLGCDRPAAGSERRSRRW</sequence>
<keyword evidence="4" id="KW-1185">Reference proteome</keyword>
<dbReference type="Proteomes" id="UP000664859">
    <property type="component" value="Unassembled WGS sequence"/>
</dbReference>
<dbReference type="InterPro" id="IPR035979">
    <property type="entry name" value="RBD_domain_sf"/>
</dbReference>
<evidence type="ECO:0000313" key="4">
    <source>
        <dbReference type="Proteomes" id="UP000664859"/>
    </source>
</evidence>
<name>A0A835ZB87_9STRA</name>
<evidence type="ECO:0000313" key="3">
    <source>
        <dbReference type="EMBL" id="KAG5185733.1"/>
    </source>
</evidence>
<dbReference type="PROSITE" id="PS50102">
    <property type="entry name" value="RRM"/>
    <property type="match status" value="1"/>
</dbReference>
<dbReference type="Gene3D" id="3.30.70.330">
    <property type="match status" value="1"/>
</dbReference>
<dbReference type="AlphaFoldDB" id="A0A835ZB87"/>
<dbReference type="InterPro" id="IPR000504">
    <property type="entry name" value="RRM_dom"/>
</dbReference>
<comment type="caution">
    <text evidence="3">The sequence shown here is derived from an EMBL/GenBank/DDBJ whole genome shotgun (WGS) entry which is preliminary data.</text>
</comment>
<dbReference type="CDD" id="cd00590">
    <property type="entry name" value="RRM_SF"/>
    <property type="match status" value="1"/>
</dbReference>
<evidence type="ECO:0000259" key="2">
    <source>
        <dbReference type="PROSITE" id="PS50102"/>
    </source>
</evidence>
<dbReference type="EMBL" id="JAFCMP010000124">
    <property type="protein sequence ID" value="KAG5185733.1"/>
    <property type="molecule type" value="Genomic_DNA"/>
</dbReference>
<dbReference type="Pfam" id="PF00076">
    <property type="entry name" value="RRM_1"/>
    <property type="match status" value="1"/>
</dbReference>
<dbReference type="GO" id="GO:0003723">
    <property type="term" value="F:RNA binding"/>
    <property type="evidence" value="ECO:0007669"/>
    <property type="project" value="UniProtKB-UniRule"/>
</dbReference>
<protein>
    <recommendedName>
        <fullName evidence="2">RRM domain-containing protein</fullName>
    </recommendedName>
</protein>
<proteinExistence type="predicted"/>
<dbReference type="SUPFAM" id="SSF54928">
    <property type="entry name" value="RNA-binding domain, RBD"/>
    <property type="match status" value="1"/>
</dbReference>
<gene>
    <name evidence="3" type="ORF">JKP88DRAFT_244365</name>
</gene>
<reference evidence="3" key="1">
    <citation type="submission" date="2021-02" db="EMBL/GenBank/DDBJ databases">
        <title>First Annotated Genome of the Yellow-green Alga Tribonema minus.</title>
        <authorList>
            <person name="Mahan K.M."/>
        </authorList>
    </citation>
    <scope>NUCLEOTIDE SEQUENCE</scope>
    <source>
        <strain evidence="3">UTEX B ZZ1240</strain>
    </source>
</reference>
<dbReference type="OrthoDB" id="1049195at2759"/>
<organism evidence="3 4">
    <name type="scientific">Tribonema minus</name>
    <dbReference type="NCBI Taxonomy" id="303371"/>
    <lineage>
        <taxon>Eukaryota</taxon>
        <taxon>Sar</taxon>
        <taxon>Stramenopiles</taxon>
        <taxon>Ochrophyta</taxon>
        <taxon>PX clade</taxon>
        <taxon>Xanthophyceae</taxon>
        <taxon>Tribonematales</taxon>
        <taxon>Tribonemataceae</taxon>
        <taxon>Tribonema</taxon>
    </lineage>
</organism>
<accession>A0A835ZB87</accession>
<dbReference type="InterPro" id="IPR012677">
    <property type="entry name" value="Nucleotide-bd_a/b_plait_sf"/>
</dbReference>
<keyword evidence="1" id="KW-0694">RNA-binding</keyword>